<dbReference type="InterPro" id="IPR052898">
    <property type="entry name" value="ACAD10-like"/>
</dbReference>
<gene>
    <name evidence="2" type="ORF">NRB20_72930</name>
</gene>
<keyword evidence="2" id="KW-0808">Transferase</keyword>
<dbReference type="InterPro" id="IPR011009">
    <property type="entry name" value="Kinase-like_dom_sf"/>
</dbReference>
<dbReference type="InterPro" id="IPR041726">
    <property type="entry name" value="ACAD10_11_N"/>
</dbReference>
<dbReference type="EC" id="2.7.1.-" evidence="2"/>
<dbReference type="Gene3D" id="3.90.1200.10">
    <property type="match status" value="1"/>
</dbReference>
<name>A0A7K0DED9_9NOCA</name>
<dbReference type="Gene3D" id="3.30.200.20">
    <property type="entry name" value="Phosphorylase Kinase, domain 1"/>
    <property type="match status" value="1"/>
</dbReference>
<evidence type="ECO:0000313" key="3">
    <source>
        <dbReference type="Proteomes" id="UP000438448"/>
    </source>
</evidence>
<organism evidence="2 3">
    <name type="scientific">Nocardia macrotermitis</name>
    <dbReference type="NCBI Taxonomy" id="2585198"/>
    <lineage>
        <taxon>Bacteria</taxon>
        <taxon>Bacillati</taxon>
        <taxon>Actinomycetota</taxon>
        <taxon>Actinomycetes</taxon>
        <taxon>Mycobacteriales</taxon>
        <taxon>Nocardiaceae</taxon>
        <taxon>Nocardia</taxon>
    </lineage>
</organism>
<dbReference type="GO" id="GO:0016740">
    <property type="term" value="F:transferase activity"/>
    <property type="evidence" value="ECO:0007669"/>
    <property type="project" value="UniProtKB-KW"/>
</dbReference>
<dbReference type="RefSeq" id="WP_319945841.1">
    <property type="nucleotide sequence ID" value="NZ_WEGK01000028.1"/>
</dbReference>
<dbReference type="AlphaFoldDB" id="A0A7K0DED9"/>
<keyword evidence="3" id="KW-1185">Reference proteome</keyword>
<dbReference type="Pfam" id="PF01636">
    <property type="entry name" value="APH"/>
    <property type="match status" value="1"/>
</dbReference>
<dbReference type="PANTHER" id="PTHR47829:SF1">
    <property type="entry name" value="HAD FAMILY PHOSPHATASE"/>
    <property type="match status" value="1"/>
</dbReference>
<reference evidence="2 3" key="1">
    <citation type="submission" date="2019-10" db="EMBL/GenBank/DDBJ databases">
        <title>Nocardia macrotermitis sp. nov. and Nocardia aurantia sp. nov., isolated from the gut of fungus growing-termite Macrotermes natalensis.</title>
        <authorList>
            <person name="Benndorf R."/>
            <person name="Schwitalla J."/>
            <person name="Martin K."/>
            <person name="De Beer W."/>
            <person name="Kaster A.-K."/>
            <person name="Vollmers J."/>
            <person name="Poulsen M."/>
            <person name="Beemelmanns C."/>
        </authorList>
    </citation>
    <scope>NUCLEOTIDE SEQUENCE [LARGE SCALE GENOMIC DNA]</scope>
    <source>
        <strain evidence="2 3">RB20</strain>
    </source>
</reference>
<accession>A0A7K0DED9</accession>
<dbReference type="SUPFAM" id="SSF56112">
    <property type="entry name" value="Protein kinase-like (PK-like)"/>
    <property type="match status" value="1"/>
</dbReference>
<evidence type="ECO:0000259" key="1">
    <source>
        <dbReference type="Pfam" id="PF01636"/>
    </source>
</evidence>
<dbReference type="CDD" id="cd05154">
    <property type="entry name" value="ACAD10_11_N-like"/>
    <property type="match status" value="1"/>
</dbReference>
<comment type="caution">
    <text evidence="2">The sequence shown here is derived from an EMBL/GenBank/DDBJ whole genome shotgun (WGS) entry which is preliminary data.</text>
</comment>
<feature type="domain" description="Aminoglycoside phosphotransferase" evidence="1">
    <location>
        <begin position="35"/>
        <end position="255"/>
    </location>
</feature>
<dbReference type="Proteomes" id="UP000438448">
    <property type="component" value="Unassembled WGS sequence"/>
</dbReference>
<dbReference type="PANTHER" id="PTHR47829">
    <property type="entry name" value="HYDROLASE, PUTATIVE (AFU_ORTHOLOGUE AFUA_1G12880)-RELATED"/>
    <property type="match status" value="1"/>
</dbReference>
<proteinExistence type="predicted"/>
<dbReference type="EMBL" id="WEGK01000028">
    <property type="protein sequence ID" value="MQY24160.1"/>
    <property type="molecule type" value="Genomic_DNA"/>
</dbReference>
<protein>
    <submittedName>
        <fullName evidence="2">Putative aminoglycoside phosphotransferase</fullName>
        <ecNumber evidence="2">2.7.1.-</ecNumber>
    </submittedName>
</protein>
<evidence type="ECO:0000313" key="2">
    <source>
        <dbReference type="EMBL" id="MQY24160.1"/>
    </source>
</evidence>
<dbReference type="InterPro" id="IPR002575">
    <property type="entry name" value="Aminoglycoside_PTrfase"/>
</dbReference>
<sequence>MSSDSDTQVGIAVGPVGRWLAERVERAAPPFAYARILGGHSNLTYLVTDRDGRRYVLRRPPVGPLLATAHNVIREHDVMRAVAGSGLPVPRMLGVCADEKVTGAPFYVMEYVDGVVVDSAADAAEFLPSAQARQRAGEELIDALVTLHGIDVDRAGLGELSRRGGYLGRQLRRWSEQWAAAGLDELADMTVLHGWLVEHQPAETTPCLVHGDFRLGNALIERDGRLLAVLDWELCTLGEGLLDLAYFLRSWMVPDLRPGFSHPPGLLPGFADGEDLIRRYAERSGRSVADLDYWRAFTAWRSAAILAGVYRRYLDGQLGERPENLESFRAEVVSRIQQGIDIARAIG</sequence>